<reference evidence="3" key="1">
    <citation type="submission" date="2019-08" db="EMBL/GenBank/DDBJ databases">
        <authorList>
            <person name="Kucharzyk K."/>
            <person name="Murdoch R.W."/>
            <person name="Higgins S."/>
            <person name="Loffler F."/>
        </authorList>
    </citation>
    <scope>NUCLEOTIDE SEQUENCE</scope>
</reference>
<name>A0A645F3W5_9ZZZZ</name>
<dbReference type="InterPro" id="IPR051626">
    <property type="entry name" value="Oxidoreductase_gamma_subunit"/>
</dbReference>
<sequence length="105" mass="11464">MDVTKGLKPDGILIINTNNQKEQYIDLIKEGQKLCVFDGTSLALEYLKNPIVNTVMLGAMVAATGFVTIESAEIAIERSMTKELSGKNKEALLEAYTRVKEGKSA</sequence>
<feature type="domain" description="Pyruvate/ketoisovalerate oxidoreductase catalytic" evidence="2">
    <location>
        <begin position="2"/>
        <end position="96"/>
    </location>
</feature>
<accession>A0A645F3W5</accession>
<dbReference type="EMBL" id="VSSQ01053216">
    <property type="protein sequence ID" value="MPN07263.1"/>
    <property type="molecule type" value="Genomic_DNA"/>
</dbReference>
<keyword evidence="1 3" id="KW-0560">Oxidoreductase</keyword>
<dbReference type="Gene3D" id="3.40.920.10">
    <property type="entry name" value="Pyruvate-ferredoxin oxidoreductase, PFOR, domain III"/>
    <property type="match status" value="1"/>
</dbReference>
<dbReference type="Pfam" id="PF01558">
    <property type="entry name" value="POR"/>
    <property type="match status" value="1"/>
</dbReference>
<proteinExistence type="predicted"/>
<gene>
    <name evidence="3" type="primary">porC_16</name>
    <name evidence="3" type="ORF">SDC9_154529</name>
</gene>
<keyword evidence="3" id="KW-0670">Pyruvate</keyword>
<evidence type="ECO:0000256" key="1">
    <source>
        <dbReference type="ARBA" id="ARBA00023002"/>
    </source>
</evidence>
<dbReference type="AlphaFoldDB" id="A0A645F3W5"/>
<dbReference type="InterPro" id="IPR002869">
    <property type="entry name" value="Pyrv_flavodox_OxRed_cen"/>
</dbReference>
<evidence type="ECO:0000259" key="2">
    <source>
        <dbReference type="Pfam" id="PF01558"/>
    </source>
</evidence>
<evidence type="ECO:0000313" key="3">
    <source>
        <dbReference type="EMBL" id="MPN07263.1"/>
    </source>
</evidence>
<dbReference type="SUPFAM" id="SSF53323">
    <property type="entry name" value="Pyruvate-ferredoxin oxidoreductase, PFOR, domain III"/>
    <property type="match status" value="1"/>
</dbReference>
<protein>
    <submittedName>
        <fullName evidence="3">Pyruvate synthase subunit PorC</fullName>
        <ecNumber evidence="3">1.2.7.1</ecNumber>
    </submittedName>
</protein>
<dbReference type="PANTHER" id="PTHR43366">
    <property type="entry name" value="PYRUVATE SYNTHASE SUBUNIT PORC"/>
    <property type="match status" value="1"/>
</dbReference>
<comment type="caution">
    <text evidence="3">The sequence shown here is derived from an EMBL/GenBank/DDBJ whole genome shotgun (WGS) entry which is preliminary data.</text>
</comment>
<dbReference type="InterPro" id="IPR019752">
    <property type="entry name" value="Pyrv/ketoisovalerate_OxRed_cat"/>
</dbReference>
<dbReference type="GO" id="GO:0019164">
    <property type="term" value="F:pyruvate synthase activity"/>
    <property type="evidence" value="ECO:0007669"/>
    <property type="project" value="UniProtKB-EC"/>
</dbReference>
<dbReference type="EC" id="1.2.7.1" evidence="3"/>
<organism evidence="3">
    <name type="scientific">bioreactor metagenome</name>
    <dbReference type="NCBI Taxonomy" id="1076179"/>
    <lineage>
        <taxon>unclassified sequences</taxon>
        <taxon>metagenomes</taxon>
        <taxon>ecological metagenomes</taxon>
    </lineage>
</organism>
<dbReference type="PANTHER" id="PTHR43366:SF1">
    <property type="entry name" value="PYRUVATE SYNTHASE SUBUNIT PORC"/>
    <property type="match status" value="1"/>
</dbReference>